<evidence type="ECO:0000256" key="2">
    <source>
        <dbReference type="ARBA" id="ARBA00005745"/>
    </source>
</evidence>
<keyword evidence="5 7" id="KW-1133">Transmembrane helix</keyword>
<keyword evidence="10" id="KW-1185">Reference proteome</keyword>
<evidence type="ECO:0000256" key="4">
    <source>
        <dbReference type="ARBA" id="ARBA00022692"/>
    </source>
</evidence>
<dbReference type="InterPro" id="IPR018076">
    <property type="entry name" value="T2SS_GspF_dom"/>
</dbReference>
<evidence type="ECO:0000313" key="10">
    <source>
        <dbReference type="Proteomes" id="UP000003688"/>
    </source>
</evidence>
<proteinExistence type="inferred from homology"/>
<keyword evidence="6 7" id="KW-0472">Membrane</keyword>
<evidence type="ECO:0000256" key="6">
    <source>
        <dbReference type="ARBA" id="ARBA00023136"/>
    </source>
</evidence>
<dbReference type="AlphaFoldDB" id="B9XSX4"/>
<evidence type="ECO:0000256" key="1">
    <source>
        <dbReference type="ARBA" id="ARBA00004651"/>
    </source>
</evidence>
<name>B9XSX4_PEDPL</name>
<dbReference type="PANTHER" id="PTHR30012:SF0">
    <property type="entry name" value="TYPE II SECRETION SYSTEM PROTEIN F-RELATED"/>
    <property type="match status" value="1"/>
</dbReference>
<dbReference type="Gene3D" id="1.20.81.30">
    <property type="entry name" value="Type II secretion system (T2SS), domain F"/>
    <property type="match status" value="2"/>
</dbReference>
<dbReference type="Proteomes" id="UP000003688">
    <property type="component" value="Unassembled WGS sequence"/>
</dbReference>
<comment type="subcellular location">
    <subcellularLocation>
        <location evidence="1">Cell membrane</location>
        <topology evidence="1">Multi-pass membrane protein</topology>
    </subcellularLocation>
</comment>
<feature type="transmembrane region" description="Helical" evidence="7">
    <location>
        <begin position="68"/>
        <end position="93"/>
    </location>
</feature>
<evidence type="ECO:0000313" key="9">
    <source>
        <dbReference type="EMBL" id="EEF57058.1"/>
    </source>
</evidence>
<dbReference type="InterPro" id="IPR042094">
    <property type="entry name" value="T2SS_GspF_sf"/>
</dbReference>
<dbReference type="InterPro" id="IPR003004">
    <property type="entry name" value="GspF/PilC"/>
</dbReference>
<feature type="transmembrane region" description="Helical" evidence="7">
    <location>
        <begin position="105"/>
        <end position="132"/>
    </location>
</feature>
<keyword evidence="3" id="KW-1003">Cell membrane</keyword>
<comment type="similarity">
    <text evidence="2">Belongs to the GSP F family.</text>
</comment>
<feature type="transmembrane region" description="Helical" evidence="7">
    <location>
        <begin position="289"/>
        <end position="313"/>
    </location>
</feature>
<feature type="domain" description="Type II secretion system protein GspF" evidence="8">
    <location>
        <begin position="11"/>
        <end position="126"/>
    </location>
</feature>
<evidence type="ECO:0000256" key="5">
    <source>
        <dbReference type="ARBA" id="ARBA00022989"/>
    </source>
</evidence>
<evidence type="ECO:0000256" key="3">
    <source>
        <dbReference type="ARBA" id="ARBA00022475"/>
    </source>
</evidence>
<keyword evidence="4 7" id="KW-0812">Transmembrane</keyword>
<dbReference type="EMBL" id="ABOX02000089">
    <property type="protein sequence ID" value="EEF57058.1"/>
    <property type="molecule type" value="Genomic_DNA"/>
</dbReference>
<evidence type="ECO:0000256" key="7">
    <source>
        <dbReference type="SAM" id="Phobius"/>
    </source>
</evidence>
<feature type="domain" description="Type II secretion system protein GspF" evidence="8">
    <location>
        <begin position="197"/>
        <end position="306"/>
    </location>
</feature>
<comment type="caution">
    <text evidence="9">The sequence shown here is derived from an EMBL/GenBank/DDBJ whole genome shotgun (WGS) entry which is preliminary data.</text>
</comment>
<feature type="transmembrane region" description="Helical" evidence="7">
    <location>
        <begin position="152"/>
        <end position="172"/>
    </location>
</feature>
<reference evidence="9 10" key="1">
    <citation type="journal article" date="2011" name="J. Bacteriol.">
        <title>Genome sequence of 'Pedosphaera parvula' Ellin514, an aerobic Verrucomicrobial isolate from pasture soil.</title>
        <authorList>
            <person name="Kant R."/>
            <person name="van Passel M.W."/>
            <person name="Sangwan P."/>
            <person name="Palva A."/>
            <person name="Lucas S."/>
            <person name="Copeland A."/>
            <person name="Lapidus A."/>
            <person name="Glavina Del Rio T."/>
            <person name="Dalin E."/>
            <person name="Tice H."/>
            <person name="Bruce D."/>
            <person name="Goodwin L."/>
            <person name="Pitluck S."/>
            <person name="Chertkov O."/>
            <person name="Larimer F.W."/>
            <person name="Land M.L."/>
            <person name="Hauser L."/>
            <person name="Brettin T.S."/>
            <person name="Detter J.C."/>
            <person name="Han S."/>
            <person name="de Vos W.M."/>
            <person name="Janssen P.H."/>
            <person name="Smidt H."/>
        </authorList>
    </citation>
    <scope>NUCLEOTIDE SEQUENCE [LARGE SCALE GENOMIC DNA]</scope>
    <source>
        <strain evidence="9 10">Ellin514</strain>
    </source>
</reference>
<organism evidence="9 10">
    <name type="scientific">Pedosphaera parvula (strain Ellin514)</name>
    <dbReference type="NCBI Taxonomy" id="320771"/>
    <lineage>
        <taxon>Bacteria</taxon>
        <taxon>Pseudomonadati</taxon>
        <taxon>Verrucomicrobiota</taxon>
        <taxon>Pedosphaerae</taxon>
        <taxon>Pedosphaerales</taxon>
        <taxon>Pedosphaeraceae</taxon>
        <taxon>Pedosphaera</taxon>
    </lineage>
</organism>
<sequence length="328" mass="36346">MNYDEFAFFNQQLAAMLREGIPLEGALHRLSADMRDKRLQTEIQLLEGDLRNGLSLRDALKARKLPDFYVQMLMVGVNGNDLLGVLLLVADYYQRANTIWTRLKGLLVYPLIVLIAAFALSTFITILGTWLIGSDNSGLFQTPIPPMIMINLWGPPILTGAMLLGILVILLVPQFRRGMRWRLPAFKEAKLAQTASAMSLLLNHGGNLYQAIGLVRQLEANSPASRELDEWQERLSNGDGKFSGMAARGVVFPPLFLWLVGNAGEDLVGGFRRAAEIYGARAVYRVEMFLYAALPFSIIALGFMIVCQIFPLLKIVTGLMNGIDSVGN</sequence>
<dbReference type="Pfam" id="PF00482">
    <property type="entry name" value="T2SSF"/>
    <property type="match status" value="2"/>
</dbReference>
<dbReference type="STRING" id="320771.Cflav_PD0093"/>
<dbReference type="GO" id="GO:0005886">
    <property type="term" value="C:plasma membrane"/>
    <property type="evidence" value="ECO:0007669"/>
    <property type="project" value="UniProtKB-SubCell"/>
</dbReference>
<dbReference type="RefSeq" id="WP_007418907.1">
    <property type="nucleotide sequence ID" value="NZ_ABOX02000089.1"/>
</dbReference>
<dbReference type="PANTHER" id="PTHR30012">
    <property type="entry name" value="GENERAL SECRETION PATHWAY PROTEIN"/>
    <property type="match status" value="1"/>
</dbReference>
<protein>
    <submittedName>
        <fullName evidence="9">Type II secretion system protein</fullName>
    </submittedName>
</protein>
<accession>B9XSX4</accession>
<evidence type="ECO:0000259" key="8">
    <source>
        <dbReference type="Pfam" id="PF00482"/>
    </source>
</evidence>
<gene>
    <name evidence="9" type="ORF">Cflav_PD0093</name>
</gene>